<evidence type="ECO:0000256" key="2">
    <source>
        <dbReference type="ARBA" id="ARBA00022630"/>
    </source>
</evidence>
<evidence type="ECO:0000313" key="6">
    <source>
        <dbReference type="Proteomes" id="UP000182130"/>
    </source>
</evidence>
<dbReference type="Gene3D" id="3.50.50.60">
    <property type="entry name" value="FAD/NAD(P)-binding domain"/>
    <property type="match status" value="1"/>
</dbReference>
<dbReference type="GO" id="GO:0071949">
    <property type="term" value="F:FAD binding"/>
    <property type="evidence" value="ECO:0007669"/>
    <property type="project" value="InterPro"/>
</dbReference>
<reference evidence="6" key="1">
    <citation type="submission" date="2016-10" db="EMBL/GenBank/DDBJ databases">
        <authorList>
            <person name="Varghese N."/>
            <person name="Submissions S."/>
        </authorList>
    </citation>
    <scope>NUCLEOTIDE SEQUENCE [LARGE SCALE GENOMIC DNA]</scope>
    <source>
        <strain evidence="6">CGMCC 1.10783</strain>
    </source>
</reference>
<dbReference type="PRINTS" id="PR00420">
    <property type="entry name" value="RNGMNOXGNASE"/>
</dbReference>
<sequence>MNTTTDCDVLVVGAGPTGLTLAITLLARGVRTRVIDRDPGLPKLSRAIGFQARTLETLDMMGIAGRFLARGHPVRGVSVYIGGRRHLGIDLSYCDSEYKFILGLPQNKAEDLLRERLAELGGTVESGIELLDFEQGADGVTALTRSPDGTEQYLRAGYLVGCDGAHSKVRNVLDVPFVGQPYPWDWLLADTELDWDGAADQVHTFWGVDGQPVAFIPIDEKLWRVSVPVPGRGGQPPTLEEVQALVDARGPGGILLRNPETLTCFRCQIRSTDAYRRGRVFLAGDAAHIHAPTGAQGMNLGINDAANLGWKLDHVIRGQAADPLLDSYGSERGPAARQVLAFSDNMVRFAMEKSSLKRSTRMMLVRLPKVQRRMAQRIAQLTVSYESSPITRGHQVAGLPRPGQRMPNVVVRGGTLHEALRGGGYVLLGPEDGMGGWILVRPDGYIAAVASTGDRRSLDDFRSALGAYPLNA</sequence>
<name>A0A1G8QF91_9MICC</name>
<dbReference type="Pfam" id="PF01494">
    <property type="entry name" value="FAD_binding_3"/>
    <property type="match status" value="1"/>
</dbReference>
<dbReference type="PANTHER" id="PTHR43004:SF19">
    <property type="entry name" value="BINDING MONOOXYGENASE, PUTATIVE (JCVI)-RELATED"/>
    <property type="match status" value="1"/>
</dbReference>
<dbReference type="AlphaFoldDB" id="A0A1G8QF91"/>
<dbReference type="RefSeq" id="WP_074588637.1">
    <property type="nucleotide sequence ID" value="NZ_FNEI01000006.1"/>
</dbReference>
<dbReference type="SUPFAM" id="SSF51905">
    <property type="entry name" value="FAD/NAD(P)-binding domain"/>
    <property type="match status" value="1"/>
</dbReference>
<evidence type="ECO:0000256" key="3">
    <source>
        <dbReference type="ARBA" id="ARBA00022827"/>
    </source>
</evidence>
<evidence type="ECO:0000313" key="5">
    <source>
        <dbReference type="EMBL" id="SDJ03377.1"/>
    </source>
</evidence>
<dbReference type="GO" id="GO:0016709">
    <property type="term" value="F:oxidoreductase activity, acting on paired donors, with incorporation or reduction of molecular oxygen, NAD(P)H as one donor, and incorporation of one atom of oxygen"/>
    <property type="evidence" value="ECO:0007669"/>
    <property type="project" value="UniProtKB-ARBA"/>
</dbReference>
<organism evidence="5 6">
    <name type="scientific">Arthrobacter cupressi</name>
    <dbReference type="NCBI Taxonomy" id="1045773"/>
    <lineage>
        <taxon>Bacteria</taxon>
        <taxon>Bacillati</taxon>
        <taxon>Actinomycetota</taxon>
        <taxon>Actinomycetes</taxon>
        <taxon>Micrococcales</taxon>
        <taxon>Micrococcaceae</taxon>
        <taxon>Arthrobacter</taxon>
    </lineage>
</organism>
<protein>
    <submittedName>
        <fullName evidence="5">2-polyprenyl-6-methoxyphenol hydroxylase</fullName>
    </submittedName>
</protein>
<dbReference type="STRING" id="1045773.SAMN05216555_106161"/>
<evidence type="ECO:0000259" key="4">
    <source>
        <dbReference type="Pfam" id="PF01494"/>
    </source>
</evidence>
<proteinExistence type="predicted"/>
<dbReference type="Proteomes" id="UP000182130">
    <property type="component" value="Unassembled WGS sequence"/>
</dbReference>
<dbReference type="InterPro" id="IPR036188">
    <property type="entry name" value="FAD/NAD-bd_sf"/>
</dbReference>
<dbReference type="EMBL" id="FNEI01000006">
    <property type="protein sequence ID" value="SDJ03377.1"/>
    <property type="molecule type" value="Genomic_DNA"/>
</dbReference>
<gene>
    <name evidence="5" type="ORF">SAMN05216555_106161</name>
</gene>
<dbReference type="PANTHER" id="PTHR43004">
    <property type="entry name" value="TRK SYSTEM POTASSIUM UPTAKE PROTEIN"/>
    <property type="match status" value="1"/>
</dbReference>
<keyword evidence="6" id="KW-1185">Reference proteome</keyword>
<keyword evidence="2" id="KW-0285">Flavoprotein</keyword>
<dbReference type="InterPro" id="IPR002938">
    <property type="entry name" value="FAD-bd"/>
</dbReference>
<feature type="domain" description="FAD-binding" evidence="4">
    <location>
        <begin position="6"/>
        <end position="343"/>
    </location>
</feature>
<dbReference type="Gene3D" id="3.30.70.2450">
    <property type="match status" value="1"/>
</dbReference>
<evidence type="ECO:0000256" key="1">
    <source>
        <dbReference type="ARBA" id="ARBA00001974"/>
    </source>
</evidence>
<dbReference type="InterPro" id="IPR050641">
    <property type="entry name" value="RIFMO-like"/>
</dbReference>
<keyword evidence="3" id="KW-0274">FAD</keyword>
<accession>A0A1G8QF91</accession>
<comment type="cofactor">
    <cofactor evidence="1">
        <name>FAD</name>
        <dbReference type="ChEBI" id="CHEBI:57692"/>
    </cofactor>
</comment>